<dbReference type="RefSeq" id="WP_150076523.1">
    <property type="nucleotide sequence ID" value="NZ_VWOX01000005.1"/>
</dbReference>
<comment type="caution">
    <text evidence="3">The sequence shown here is derived from an EMBL/GenBank/DDBJ whole genome shotgun (WGS) entry which is preliminary data.</text>
</comment>
<sequence>MKPSLVSALCLALSVGLLASSGWCQSPDAGSATVPSSESDSNLYEASKSPLLYRANLKVDLGDPQQNVDQSRVFAYQVEQTDPETLQISCEGSTLPNKNSRSLGYLHRDEFFRIGPLQLPIRRMARSTITANGKTIKAPYSSWLCGLPIDLGRIPFPELRTQTRWKVQMPVTVGYRIQYANFLQIIPVSTTEQPNRNPYGRPGAEQSPESVVMANVDYRRVESNDRTWIFESDWSIDAHQFDPSVDVQGEGKITYSPRERSVDSLSYSFRITVSKPNRTMTVPIRFSLERLTGDDLTAYQESRQAAIDRANKLKKERQAMENQLPDLDEREAILETFRNGTREQQDLLATKLRNDDGDPDPELAWAIYESLLQTYNPSYTGVQLVKQLDPDLEKSVTVLEKYRSSFDISLTGDRIAPDQPLQRQQLICYPKYSRWSVANFYGSVDEILVLITRERDPKYIAVKREDCRLPIDAFRDPALLDIASDAGESTGDN</sequence>
<feature type="chain" id="PRO_5024467958" description="Secreted protein" evidence="2">
    <location>
        <begin position="20"/>
        <end position="493"/>
    </location>
</feature>
<dbReference type="Proteomes" id="UP000324479">
    <property type="component" value="Unassembled WGS sequence"/>
</dbReference>
<evidence type="ECO:0000256" key="2">
    <source>
        <dbReference type="SAM" id="SignalP"/>
    </source>
</evidence>
<keyword evidence="1" id="KW-0175">Coiled coil</keyword>
<reference evidence="3 4" key="1">
    <citation type="submission" date="2019-08" db="EMBL/GenBank/DDBJ databases">
        <authorList>
            <person name="Dhanesh K."/>
            <person name="Kumar G."/>
            <person name="Sasikala C."/>
            <person name="Venkata Ramana C."/>
        </authorList>
    </citation>
    <scope>NUCLEOTIDE SEQUENCE [LARGE SCALE GENOMIC DNA]</scope>
    <source>
        <strain evidence="3 4">JC645</strain>
    </source>
</reference>
<keyword evidence="2" id="KW-0732">Signal</keyword>
<gene>
    <name evidence="3" type="ORF">FYK55_11365</name>
</gene>
<protein>
    <recommendedName>
        <fullName evidence="5">Secreted protein</fullName>
    </recommendedName>
</protein>
<dbReference type="EMBL" id="VWOX01000005">
    <property type="protein sequence ID" value="KAA5543771.1"/>
    <property type="molecule type" value="Genomic_DNA"/>
</dbReference>
<evidence type="ECO:0000313" key="4">
    <source>
        <dbReference type="Proteomes" id="UP000324479"/>
    </source>
</evidence>
<evidence type="ECO:0000313" key="3">
    <source>
        <dbReference type="EMBL" id="KAA5543771.1"/>
    </source>
</evidence>
<feature type="coiled-coil region" evidence="1">
    <location>
        <begin position="296"/>
        <end position="330"/>
    </location>
</feature>
<proteinExistence type="predicted"/>
<accession>A0A5M6D8B0</accession>
<evidence type="ECO:0000256" key="1">
    <source>
        <dbReference type="SAM" id="Coils"/>
    </source>
</evidence>
<keyword evidence="4" id="KW-1185">Reference proteome</keyword>
<evidence type="ECO:0008006" key="5">
    <source>
        <dbReference type="Google" id="ProtNLM"/>
    </source>
</evidence>
<feature type="signal peptide" evidence="2">
    <location>
        <begin position="1"/>
        <end position="19"/>
    </location>
</feature>
<organism evidence="3 4">
    <name type="scientific">Roseiconus nitratireducens</name>
    <dbReference type="NCBI Taxonomy" id="2605748"/>
    <lineage>
        <taxon>Bacteria</taxon>
        <taxon>Pseudomonadati</taxon>
        <taxon>Planctomycetota</taxon>
        <taxon>Planctomycetia</taxon>
        <taxon>Pirellulales</taxon>
        <taxon>Pirellulaceae</taxon>
        <taxon>Roseiconus</taxon>
    </lineage>
</organism>
<name>A0A5M6D8B0_9BACT</name>
<dbReference type="AlphaFoldDB" id="A0A5M6D8B0"/>